<organism evidence="6 7">
    <name type="scientific">Neurospora hispaniola</name>
    <dbReference type="NCBI Taxonomy" id="588809"/>
    <lineage>
        <taxon>Eukaryota</taxon>
        <taxon>Fungi</taxon>
        <taxon>Dikarya</taxon>
        <taxon>Ascomycota</taxon>
        <taxon>Pezizomycotina</taxon>
        <taxon>Sordariomycetes</taxon>
        <taxon>Sordariomycetidae</taxon>
        <taxon>Sordariales</taxon>
        <taxon>Sordariaceae</taxon>
        <taxon>Neurospora</taxon>
    </lineage>
</organism>
<keyword evidence="3" id="KW-0472">Membrane</keyword>
<feature type="region of interest" description="Disordered" evidence="4">
    <location>
        <begin position="901"/>
        <end position="965"/>
    </location>
</feature>
<comment type="subcellular location">
    <subcellularLocation>
        <location evidence="1">Endomembrane system</location>
    </subcellularLocation>
</comment>
<dbReference type="GO" id="GO:0012505">
    <property type="term" value="C:endomembrane system"/>
    <property type="evidence" value="ECO:0007669"/>
    <property type="project" value="UniProtKB-SubCell"/>
</dbReference>
<dbReference type="GO" id="GO:0043813">
    <property type="term" value="F:phosphatidylinositol-3,5-bisphosphate 5-phosphatase activity"/>
    <property type="evidence" value="ECO:0007669"/>
    <property type="project" value="InterPro"/>
</dbReference>
<feature type="compositionally biased region" description="Polar residues" evidence="4">
    <location>
        <begin position="112"/>
        <end position="122"/>
    </location>
</feature>
<dbReference type="Pfam" id="PF02383">
    <property type="entry name" value="Syja_N"/>
    <property type="match status" value="1"/>
</dbReference>
<evidence type="ECO:0000256" key="1">
    <source>
        <dbReference type="ARBA" id="ARBA00004308"/>
    </source>
</evidence>
<feature type="compositionally biased region" description="Low complexity" evidence="4">
    <location>
        <begin position="903"/>
        <end position="932"/>
    </location>
</feature>
<feature type="region of interest" description="Disordered" evidence="4">
    <location>
        <begin position="1"/>
        <end position="149"/>
    </location>
</feature>
<evidence type="ECO:0000313" key="6">
    <source>
        <dbReference type="EMBL" id="KAK3488222.1"/>
    </source>
</evidence>
<dbReference type="PANTHER" id="PTHR45738:SF5">
    <property type="entry name" value="POLYPHOSPHOINOSITIDE PHOSPHATASE"/>
    <property type="match status" value="1"/>
</dbReference>
<dbReference type="GeneID" id="87871419"/>
<dbReference type="Proteomes" id="UP001285908">
    <property type="component" value="Unassembled WGS sequence"/>
</dbReference>
<evidence type="ECO:0000256" key="4">
    <source>
        <dbReference type="SAM" id="MobiDB-lite"/>
    </source>
</evidence>
<dbReference type="GO" id="GO:0046856">
    <property type="term" value="P:phosphatidylinositol dephosphorylation"/>
    <property type="evidence" value="ECO:0007669"/>
    <property type="project" value="InterPro"/>
</dbReference>
<evidence type="ECO:0000259" key="5">
    <source>
        <dbReference type="PROSITE" id="PS50275"/>
    </source>
</evidence>
<reference evidence="6 7" key="1">
    <citation type="journal article" date="2023" name="Mol. Phylogenet. Evol.">
        <title>Genome-scale phylogeny and comparative genomics of the fungal order Sordariales.</title>
        <authorList>
            <person name="Hensen N."/>
            <person name="Bonometti L."/>
            <person name="Westerberg I."/>
            <person name="Brannstrom I.O."/>
            <person name="Guillou S."/>
            <person name="Cros-Aarteil S."/>
            <person name="Calhoun S."/>
            <person name="Haridas S."/>
            <person name="Kuo A."/>
            <person name="Mondo S."/>
            <person name="Pangilinan J."/>
            <person name="Riley R."/>
            <person name="LaButti K."/>
            <person name="Andreopoulos B."/>
            <person name="Lipzen A."/>
            <person name="Chen C."/>
            <person name="Yan M."/>
            <person name="Daum C."/>
            <person name="Ng V."/>
            <person name="Clum A."/>
            <person name="Steindorff A."/>
            <person name="Ohm R.A."/>
            <person name="Martin F."/>
            <person name="Silar P."/>
            <person name="Natvig D.O."/>
            <person name="Lalanne C."/>
            <person name="Gautier V."/>
            <person name="Ament-Velasquez S.L."/>
            <person name="Kruys A."/>
            <person name="Hutchinson M.I."/>
            <person name="Powell A.J."/>
            <person name="Barry K."/>
            <person name="Miller A.N."/>
            <person name="Grigoriev I.V."/>
            <person name="Debuchy R."/>
            <person name="Gladieux P."/>
            <person name="Hiltunen Thoren M."/>
            <person name="Johannesson H."/>
        </authorList>
    </citation>
    <scope>NUCLEOTIDE SEQUENCE [LARGE SCALE GENOMIC DNA]</scope>
    <source>
        <strain evidence="6 7">FGSC 10403</strain>
    </source>
</reference>
<accession>A0AAJ0MNW9</accession>
<evidence type="ECO:0000313" key="7">
    <source>
        <dbReference type="Proteomes" id="UP001285908"/>
    </source>
</evidence>
<sequence length="1193" mass="132415">MTDAAESDITVASALAGGAPEPGATSSISPPPPPSGSDRDPNNLNPKNPKTPPIPADFESEGSAKPPFPLLHNNASADAEAEGSRKDKSSRAGAGVGDNDDDEPAVAKPFHRTTSPDPTQRSGALAPEEEEEDVGRMDGTSGERPRSRLKHKMHKFSLYETASRFYMVGGDVTEKRYRILKIDRTAEDASELSITDDKTIYSQKDMNQLLDTIDDGNKGTGGLKLRCTTWGLLGFIKFTGPWYMLLITKKSTVAMIGGHYVYQIDGTDLIPLTSPSFKTDQRNTEETRFLGILNNLDLTRSFYYSYSYDITRTLQYNITREREALLNGQVGPMEDDLNSMFVWNNHLLQPVANALNTPYDWCRPIIHGYFDQAAISIYGRTVHVTVIARRSRFFAGARFLKRGANDLGYVANDVETEQIVSESLTTSFHAPGPKFFASPAYTSYVQHRGSIPLYWTQDNTGVTPKPPIELNLVDPFYTAAALHFDNLFERYGAPIYVLNLVKARERTPRESKLLDEYTRAVEYLNQFLPKENKIIYRAWDMSRAAKSRDQDVIGTLESIAEDVVLTTGFFHNGDGHTSPIRVQNGVARTNCIDCLDRTNAAQFVIGKRALGHQLHALGILEDTTVNYDTDAVNLFTHMYHDHGDTIAVQYGGSQLVNTMETYRKINQWTSHSRDMIESFKRYYNNAFLDGQRQEAYNLFLGNYIFAQGQPMLWDLGTDYYLHHEDPRQWLEKRKRHYINWYTPEFLKPRVLPPYPAIKPNSPQSKIPVSRYDDYWLEYYRPSTLSSFLKMFAYRMNSTLRYIPFKSTQDGRYDLSPFRVRGEVGGTGDSDHTHDRKKVKKEVTFATNRADHFSGTKHLAEDAADNASAMNEKAALAAADNNGGNAPGHHRGLSLQRWLPGSGTKEAATAANTTSATGPSDPTNNNNNNTTTNPSRTLGRESSSNNNNTSESTELGDYPYRPFNNYHSNLHQQYQQTPNNRNSNGYTTTPLGENKHLSAQEKTRAAQSTFTKVVHSSLNPTVSAAEAEDYARYVSHPHHLPLVVSSEIAPGEVEPEYQEYVNGSWQYPASVVVEEEDGEVNGGMVVGSYGDGSVGDGLGITGYASSVYSGYGGYGTPEGGGGGGNRGGAPGGGNGIIGGGGGGLADDDKALYIEMLRISENPLTVTEEDAQKKRYKAYRKWLRGKSLFKQQPVD</sequence>
<name>A0AAJ0MNW9_9PEZI</name>
<dbReference type="AlphaFoldDB" id="A0AAJ0MNW9"/>
<evidence type="ECO:0000256" key="2">
    <source>
        <dbReference type="ARBA" id="ARBA00022801"/>
    </source>
</evidence>
<dbReference type="PROSITE" id="PS50275">
    <property type="entry name" value="SAC"/>
    <property type="match status" value="1"/>
</dbReference>
<gene>
    <name evidence="6" type="ORF">B0T23DRAFT_224996</name>
</gene>
<feature type="domain" description="SAC" evidence="5">
    <location>
        <begin position="293"/>
        <end position="652"/>
    </location>
</feature>
<feature type="region of interest" description="Disordered" evidence="4">
    <location>
        <begin position="973"/>
        <end position="992"/>
    </location>
</feature>
<feature type="compositionally biased region" description="Polar residues" evidence="4">
    <location>
        <begin position="973"/>
        <end position="990"/>
    </location>
</feature>
<keyword evidence="2" id="KW-0378">Hydrolase</keyword>
<dbReference type="InterPro" id="IPR043573">
    <property type="entry name" value="Fig4-like"/>
</dbReference>
<dbReference type="EMBL" id="JAULSX010000007">
    <property type="protein sequence ID" value="KAK3488222.1"/>
    <property type="molecule type" value="Genomic_DNA"/>
</dbReference>
<comment type="caution">
    <text evidence="6">The sequence shown here is derived from an EMBL/GenBank/DDBJ whole genome shotgun (WGS) entry which is preliminary data.</text>
</comment>
<dbReference type="RefSeq" id="XP_062690349.1">
    <property type="nucleotide sequence ID" value="XM_062833797.1"/>
</dbReference>
<dbReference type="PANTHER" id="PTHR45738">
    <property type="entry name" value="POLYPHOSPHOINOSITIDE PHOSPHATASE"/>
    <property type="match status" value="1"/>
</dbReference>
<keyword evidence="7" id="KW-1185">Reference proteome</keyword>
<evidence type="ECO:0000256" key="3">
    <source>
        <dbReference type="ARBA" id="ARBA00023136"/>
    </source>
</evidence>
<feature type="compositionally biased region" description="Low complexity" evidence="4">
    <location>
        <begin position="940"/>
        <end position="952"/>
    </location>
</feature>
<proteinExistence type="predicted"/>
<dbReference type="InterPro" id="IPR002013">
    <property type="entry name" value="SAC_dom"/>
</dbReference>
<protein>
    <submittedName>
        <fullName evidence="6">SacI homology domain-containing protein</fullName>
    </submittedName>
</protein>